<dbReference type="EMBL" id="AFVZ01000001">
    <property type="protein sequence ID" value="EHN59344.1"/>
    <property type="molecule type" value="Genomic_DNA"/>
</dbReference>
<keyword evidence="1" id="KW-0175">Coiled coil</keyword>
<protein>
    <submittedName>
        <fullName evidence="3">Phage protein</fullName>
    </submittedName>
</protein>
<reference evidence="3 4" key="1">
    <citation type="journal article" date="2012" name="PLoS ONE">
        <title>Functional divergence in the genus oenococcus as predicted by genome sequencing of the newly-described species, Oenococcus kitaharae.</title>
        <authorList>
            <person name="Borneman A.R."/>
            <person name="McCarthy J.M."/>
            <person name="Chambers P.J."/>
            <person name="Bartowsky E.J."/>
        </authorList>
    </citation>
    <scope>NUCLEOTIDE SEQUENCE [LARGE SCALE GENOMIC DNA]</scope>
    <source>
        <strain evidence="4">DSM17330</strain>
    </source>
</reference>
<sequence length="466" mass="54234">MSVYNTLAVWQRIEKMGIKNDLSNFINRKIYSKEEIEKNKQELLKLRAKIEKNKVQLKKLKETIAVSRNEFDNINQSISADKELSQILDLQKKAHENLTNLLDKIKSENNVQESGLFIPRYNFASSLNYKDKLARIRENEKLMIDTGDAVMIKERVSLNGDYDKGEALQNSQAKALTRCFNGEADAIIYKVTASNWEQRNKQLGRIFVSLNRIFKKQYMSISEAYLRLKQDELKLAAEYELKKEEEREALREQREKEREDKKLQEEIKNARKQIEKDKHQYQNAILKTQERLQNAASTEIAKLKQQLEEYRQKMADLSAEEESVDYREGHATAGYVYVISNIGSFGEGIFKIGVTRRLDPYERIAELSSASVPFRFDVHTMIFSEDAYGLETELHQTFDKYKVNQVNLRKEYFKVPLKDIEDVLAKHKDLTVDVTENAEAFEFHQSLAIASQKLNTKVHTAATLIH</sequence>
<keyword evidence="4" id="KW-1185">Reference proteome</keyword>
<gene>
    <name evidence="3" type="ORF">OKIT_1261</name>
</gene>
<feature type="coiled-coil region" evidence="1">
    <location>
        <begin position="228"/>
        <end position="320"/>
    </location>
</feature>
<dbReference type="RefSeq" id="WP_007746205.1">
    <property type="nucleotide sequence ID" value="NZ_CM001398.1"/>
</dbReference>
<dbReference type="InterPro" id="IPR025280">
    <property type="entry name" value="SNIPE"/>
</dbReference>
<dbReference type="InterPro" id="IPR018306">
    <property type="entry name" value="Phage_T5_Orf172_DNA-bd"/>
</dbReference>
<feature type="coiled-coil region" evidence="1">
    <location>
        <begin position="33"/>
        <end position="108"/>
    </location>
</feature>
<dbReference type="HOGENOM" id="CLU_024787_2_1_9"/>
<organism evidence="3 4">
    <name type="scientific">Oenococcus kitaharae DSM 17330</name>
    <dbReference type="NCBI Taxonomy" id="1045004"/>
    <lineage>
        <taxon>Bacteria</taxon>
        <taxon>Bacillati</taxon>
        <taxon>Bacillota</taxon>
        <taxon>Bacilli</taxon>
        <taxon>Lactobacillales</taxon>
        <taxon>Lactobacillaceae</taxon>
        <taxon>Oenococcus</taxon>
    </lineage>
</organism>
<comment type="caution">
    <text evidence="3">The sequence shown here is derived from an EMBL/GenBank/DDBJ whole genome shotgun (WGS) entry which is preliminary data.</text>
</comment>
<dbReference type="AlphaFoldDB" id="G9WFQ2"/>
<name>G9WFQ2_9LACO</name>
<accession>G9WFQ2</accession>
<feature type="domain" description="Bacteriophage T5 Orf172 DNA-binding" evidence="2">
    <location>
        <begin position="344"/>
        <end position="427"/>
    </location>
</feature>
<evidence type="ECO:0000313" key="3">
    <source>
        <dbReference type="EMBL" id="EHN59344.1"/>
    </source>
</evidence>
<evidence type="ECO:0000259" key="2">
    <source>
        <dbReference type="SMART" id="SM00974"/>
    </source>
</evidence>
<evidence type="ECO:0000256" key="1">
    <source>
        <dbReference type="SAM" id="Coils"/>
    </source>
</evidence>
<dbReference type="Pfam" id="PF13455">
    <property type="entry name" value="MUG113"/>
    <property type="match status" value="1"/>
</dbReference>
<proteinExistence type="predicted"/>
<dbReference type="Proteomes" id="UP000004959">
    <property type="component" value="Chromosome"/>
</dbReference>
<dbReference type="Pfam" id="PF13250">
    <property type="entry name" value="SNIPE"/>
    <property type="match status" value="1"/>
</dbReference>
<evidence type="ECO:0000313" key="4">
    <source>
        <dbReference type="Proteomes" id="UP000004959"/>
    </source>
</evidence>
<dbReference type="PATRIC" id="fig|1045004.4.peg.1244"/>
<dbReference type="SMART" id="SM00974">
    <property type="entry name" value="T5orf172"/>
    <property type="match status" value="1"/>
</dbReference>
<dbReference type="eggNOG" id="COG0172">
    <property type="taxonomic scope" value="Bacteria"/>
</dbReference>